<dbReference type="Proteomes" id="UP001156870">
    <property type="component" value="Unassembled WGS sequence"/>
</dbReference>
<keyword evidence="4" id="KW-1185">Reference proteome</keyword>
<name>A0AA37WL21_9GAMM</name>
<dbReference type="RefSeq" id="WP_232593345.1">
    <property type="nucleotide sequence ID" value="NZ_BSPD01000029.1"/>
</dbReference>
<evidence type="ECO:0008006" key="5">
    <source>
        <dbReference type="Google" id="ProtNLM"/>
    </source>
</evidence>
<evidence type="ECO:0000313" key="4">
    <source>
        <dbReference type="Proteomes" id="UP001156870"/>
    </source>
</evidence>
<evidence type="ECO:0000256" key="2">
    <source>
        <dbReference type="SAM" id="SignalP"/>
    </source>
</evidence>
<evidence type="ECO:0000313" key="3">
    <source>
        <dbReference type="EMBL" id="GLS25308.1"/>
    </source>
</evidence>
<reference evidence="3 4" key="1">
    <citation type="journal article" date="2014" name="Int. J. Syst. Evol. Microbiol.">
        <title>Complete genome sequence of Corynebacterium casei LMG S-19264T (=DSM 44701T), isolated from a smear-ripened cheese.</title>
        <authorList>
            <consortium name="US DOE Joint Genome Institute (JGI-PGF)"/>
            <person name="Walter F."/>
            <person name="Albersmeier A."/>
            <person name="Kalinowski J."/>
            <person name="Ruckert C."/>
        </authorList>
    </citation>
    <scope>NUCLEOTIDE SEQUENCE [LARGE SCALE GENOMIC DNA]</scope>
    <source>
        <strain evidence="3 4">NBRC 110095</strain>
    </source>
</reference>
<feature type="compositionally biased region" description="Pro residues" evidence="1">
    <location>
        <begin position="40"/>
        <end position="51"/>
    </location>
</feature>
<feature type="chain" id="PRO_5041415406" description="Transferrin-binding protein B C-lobe/N-lobe beta barrel domain-containing protein" evidence="2">
    <location>
        <begin position="25"/>
        <end position="433"/>
    </location>
</feature>
<protein>
    <recommendedName>
        <fullName evidence="5">Transferrin-binding protein B C-lobe/N-lobe beta barrel domain-containing protein</fullName>
    </recommendedName>
</protein>
<proteinExistence type="predicted"/>
<gene>
    <name evidence="3" type="ORF">GCM10007877_10220</name>
</gene>
<feature type="region of interest" description="Disordered" evidence="1">
    <location>
        <begin position="29"/>
        <end position="51"/>
    </location>
</feature>
<dbReference type="EMBL" id="BSPD01000029">
    <property type="protein sequence ID" value="GLS25308.1"/>
    <property type="molecule type" value="Genomic_DNA"/>
</dbReference>
<evidence type="ECO:0000256" key="1">
    <source>
        <dbReference type="SAM" id="MobiDB-lite"/>
    </source>
</evidence>
<dbReference type="AlphaFoldDB" id="A0AA37WL21"/>
<organism evidence="3 4">
    <name type="scientific">Marinibactrum halimedae</name>
    <dbReference type="NCBI Taxonomy" id="1444977"/>
    <lineage>
        <taxon>Bacteria</taxon>
        <taxon>Pseudomonadati</taxon>
        <taxon>Pseudomonadota</taxon>
        <taxon>Gammaproteobacteria</taxon>
        <taxon>Cellvibrionales</taxon>
        <taxon>Cellvibrionaceae</taxon>
        <taxon>Marinibactrum</taxon>
    </lineage>
</organism>
<keyword evidence="2" id="KW-0732">Signal</keyword>
<accession>A0AA37WL21</accession>
<feature type="signal peptide" evidence="2">
    <location>
        <begin position="1"/>
        <end position="24"/>
    </location>
</feature>
<comment type="caution">
    <text evidence="3">The sequence shown here is derived from an EMBL/GenBank/DDBJ whole genome shotgun (WGS) entry which is preliminary data.</text>
</comment>
<sequence length="433" mass="45339">MNINSSLLQNLTLAILLSALISCGGGSSSSGGGNDAGGNPPGPTTPSPIIPSPEIFTGKLYPPIDGFYYVSGSEEGITDNGGTFSYEGNQPVAFSIGGINFGSSAGKSILTLVDLTGTDASDIRVQNSYRLLLALDNDGDSTNGILLSEELRAIADNFSQPDFSLEDFDNEVSLILSDAATADNRTPELPSFRDTSEILELSLSCLASGIFSGTFDGDDNGTFLLWVQHQRFDTSIFPVNGIGTGVTSALVYSNIEDIILTVLPREGLTLNTDRLLISGSLDSGAEFSGSFNENFMSLNGRWVNSVTAESGGFEGVRKAGALTAKYRLSGLVNPNNLPFSTDNTSLVGLDIMTDNSVEGVLVTLQGNETILSGRLESDTITATGGRFEFNLNFDADGSDTENDNFLGPVSGYVGTYTDGISGGIISGTSCKIN</sequence>